<dbReference type="PANTHER" id="PTHR42736">
    <property type="entry name" value="PROTEIN-GLUTAMINE GAMMA-GLUTAMYLTRANSFERASE"/>
    <property type="match status" value="1"/>
</dbReference>
<feature type="region of interest" description="Disordered" evidence="1">
    <location>
        <begin position="581"/>
        <end position="623"/>
    </location>
</feature>
<feature type="transmembrane region" description="Helical" evidence="2">
    <location>
        <begin position="31"/>
        <end position="53"/>
    </location>
</feature>
<gene>
    <name evidence="4" type="ORF">AFE02nite_22270</name>
</gene>
<feature type="transmembrane region" description="Helical" evidence="2">
    <location>
        <begin position="643"/>
        <end position="667"/>
    </location>
</feature>
<feature type="transmembrane region" description="Helical" evidence="2">
    <location>
        <begin position="147"/>
        <end position="166"/>
    </location>
</feature>
<dbReference type="RefSeq" id="WP_146819660.1">
    <property type="nucleotide sequence ID" value="NZ_BJYK01000008.1"/>
</dbReference>
<feature type="transmembrane region" description="Helical" evidence="2">
    <location>
        <begin position="196"/>
        <end position="213"/>
    </location>
</feature>
<dbReference type="Pfam" id="PF01841">
    <property type="entry name" value="Transglut_core"/>
    <property type="match status" value="1"/>
</dbReference>
<organism evidence="4 5">
    <name type="scientific">Actinotalea fermentans</name>
    <dbReference type="NCBI Taxonomy" id="43671"/>
    <lineage>
        <taxon>Bacteria</taxon>
        <taxon>Bacillati</taxon>
        <taxon>Actinomycetota</taxon>
        <taxon>Actinomycetes</taxon>
        <taxon>Micrococcales</taxon>
        <taxon>Cellulomonadaceae</taxon>
        <taxon>Actinotalea</taxon>
    </lineage>
</organism>
<evidence type="ECO:0000313" key="5">
    <source>
        <dbReference type="Proteomes" id="UP000321484"/>
    </source>
</evidence>
<feature type="transmembrane region" description="Helical" evidence="2">
    <location>
        <begin position="173"/>
        <end position="190"/>
    </location>
</feature>
<dbReference type="InterPro" id="IPR002931">
    <property type="entry name" value="Transglutaminase-like"/>
</dbReference>
<dbReference type="EMBL" id="BJYK01000008">
    <property type="protein sequence ID" value="GEN80493.1"/>
    <property type="molecule type" value="Genomic_DNA"/>
</dbReference>
<dbReference type="InterPro" id="IPR038765">
    <property type="entry name" value="Papain-like_cys_pep_sf"/>
</dbReference>
<feature type="transmembrane region" description="Helical" evidence="2">
    <location>
        <begin position="59"/>
        <end position="78"/>
    </location>
</feature>
<dbReference type="Proteomes" id="UP000321484">
    <property type="component" value="Unassembled WGS sequence"/>
</dbReference>
<keyword evidence="2" id="KW-1133">Transmembrane helix</keyword>
<feature type="domain" description="Transglutaminase-like" evidence="3">
    <location>
        <begin position="515"/>
        <end position="586"/>
    </location>
</feature>
<dbReference type="InterPro" id="IPR021878">
    <property type="entry name" value="TgpA_N"/>
</dbReference>
<keyword evidence="2" id="KW-0812">Transmembrane</keyword>
<feature type="compositionally biased region" description="Polar residues" evidence="1">
    <location>
        <begin position="587"/>
        <end position="598"/>
    </location>
</feature>
<feature type="transmembrane region" description="Helical" evidence="2">
    <location>
        <begin position="85"/>
        <end position="103"/>
    </location>
</feature>
<dbReference type="SMART" id="SM00460">
    <property type="entry name" value="TGc"/>
    <property type="match status" value="1"/>
</dbReference>
<dbReference type="AlphaFoldDB" id="A0A511YZ67"/>
<reference evidence="4 5" key="1">
    <citation type="submission" date="2019-07" db="EMBL/GenBank/DDBJ databases">
        <title>Whole genome shotgun sequence of Actinotalea fermentans NBRC 105374.</title>
        <authorList>
            <person name="Hosoyama A."/>
            <person name="Uohara A."/>
            <person name="Ohji S."/>
            <person name="Ichikawa N."/>
        </authorList>
    </citation>
    <scope>NUCLEOTIDE SEQUENCE [LARGE SCALE GENOMIC DNA]</scope>
    <source>
        <strain evidence="4 5">NBRC 105374</strain>
    </source>
</reference>
<feature type="region of interest" description="Disordered" evidence="1">
    <location>
        <begin position="1"/>
        <end position="24"/>
    </location>
</feature>
<evidence type="ECO:0000256" key="1">
    <source>
        <dbReference type="SAM" id="MobiDB-lite"/>
    </source>
</evidence>
<evidence type="ECO:0000256" key="2">
    <source>
        <dbReference type="SAM" id="Phobius"/>
    </source>
</evidence>
<dbReference type="Pfam" id="PF11992">
    <property type="entry name" value="TgpA_N"/>
    <property type="match status" value="1"/>
</dbReference>
<dbReference type="Gene3D" id="3.10.620.30">
    <property type="match status" value="1"/>
</dbReference>
<evidence type="ECO:0000313" key="4">
    <source>
        <dbReference type="EMBL" id="GEN80493.1"/>
    </source>
</evidence>
<proteinExistence type="predicted"/>
<accession>A0A511YZ67</accession>
<feature type="transmembrane region" description="Helical" evidence="2">
    <location>
        <begin position="248"/>
        <end position="269"/>
    </location>
</feature>
<name>A0A511YZ67_9CELL</name>
<keyword evidence="5" id="KW-1185">Reference proteome</keyword>
<protein>
    <recommendedName>
        <fullName evidence="3">Transglutaminase-like domain-containing protein</fullName>
    </recommendedName>
</protein>
<comment type="caution">
    <text evidence="4">The sequence shown here is derived from an EMBL/GenBank/DDBJ whole genome shotgun (WGS) entry which is preliminary data.</text>
</comment>
<dbReference type="PANTHER" id="PTHR42736:SF1">
    <property type="entry name" value="PROTEIN-GLUTAMINE GAMMA-GLUTAMYLTRANSFERASE"/>
    <property type="match status" value="1"/>
</dbReference>
<dbReference type="InterPro" id="IPR052901">
    <property type="entry name" value="Bact_TGase-like"/>
</dbReference>
<sequence length="800" mass="83626">MSARPGRRAESRPPTGTRTATHTATRARRPVALVDVVVVLALAGTALACLVPAFGGAWFVPAAAAGVLLGAVVGWAGAAWRWPALAVAGATVLGYFLVAGPFARPGTTLGGVVPGAATFRALAFDAVRAWKGFVTAPTPVLAFPELVVVPLLAGLVAVVLAVSLALRVRRAEWALLPLGALLVGMILLGTSQAAWPVVQGGAFAVLACGWLAWRRVSTARRPAVPASTETVDDRADARRLSRRRGAQAAVMVAAVAATVALAGPVVAGAQSRQVLRDQVEPPLDLRQYASPLQSFRRYVKDQEEDVLFTVDALPAGARLRLAVLDAYDGTVLGVAGGDRTGPGTAGSFELADTVLGDPDAPVAADEPSRVEVTVGEYRGPWLPSPGVPVAVDLPAAGDGAERTLYVNGETGTMLATRPLATGDTYAVTAVVPETRALADLTGAAPTRDAGAAAQYRVDVVDQAARSFVGTETDGLAQIGLVRDRLLTDGVFSDGLDGQPPSPPGHGAARLVRLLSSDPPVGDDEQYAVAAALMVRSLGYSSRVVMGLYPDATGTGAGPVELRGTDVHAWLEVAVDGAGWVPVDVTPSEDNVPQDQQPRSNREPQPAALDEPPPPEEPEVAPRPPLAQEDDVAEEDEGVDLGAYLRLAAAIGIPVLVLVGPLVLVAAAKARRRRRRRRAAHPVVRVCGGWREVADTALDLGAPLRPGATRRETATGLAPEYGGPLMVAVADRVDQVVFGSVEPTDAEVEAFWAEVDRLLAELRGGQGRWRRLAARFSVRSLRWRQDGRRGSALARIRGGRR</sequence>
<dbReference type="OrthoDB" id="3651060at2"/>
<keyword evidence="2" id="KW-0472">Membrane</keyword>
<dbReference type="SUPFAM" id="SSF54001">
    <property type="entry name" value="Cysteine proteinases"/>
    <property type="match status" value="1"/>
</dbReference>
<evidence type="ECO:0000259" key="3">
    <source>
        <dbReference type="SMART" id="SM00460"/>
    </source>
</evidence>
<feature type="compositionally biased region" description="Low complexity" evidence="1">
    <location>
        <begin position="12"/>
        <end position="24"/>
    </location>
</feature>